<evidence type="ECO:0000259" key="1">
    <source>
        <dbReference type="Pfam" id="PF00501"/>
    </source>
</evidence>
<dbReference type="PROSITE" id="PS00455">
    <property type="entry name" value="AMP_BINDING"/>
    <property type="match status" value="1"/>
</dbReference>
<dbReference type="GO" id="GO:0044550">
    <property type="term" value="P:secondary metabolite biosynthetic process"/>
    <property type="evidence" value="ECO:0007669"/>
    <property type="project" value="TreeGrafter"/>
</dbReference>
<dbReference type="Pfam" id="PF00501">
    <property type="entry name" value="AMP-binding"/>
    <property type="match status" value="1"/>
</dbReference>
<dbReference type="EMBL" id="SRID01000735">
    <property type="protein sequence ID" value="TGA83200.1"/>
    <property type="molecule type" value="Genomic_DNA"/>
</dbReference>
<dbReference type="InterPro" id="IPR000873">
    <property type="entry name" value="AMP-dep_synth/lig_dom"/>
</dbReference>
<name>A0A4Z0FNU6_9ACTN</name>
<dbReference type="GO" id="GO:0005737">
    <property type="term" value="C:cytoplasm"/>
    <property type="evidence" value="ECO:0007669"/>
    <property type="project" value="TreeGrafter"/>
</dbReference>
<dbReference type="InterPro" id="IPR020845">
    <property type="entry name" value="AMP-binding_CS"/>
</dbReference>
<keyword evidence="3" id="KW-1185">Reference proteome</keyword>
<dbReference type="AlphaFoldDB" id="A0A4Z0FNU6"/>
<dbReference type="RefSeq" id="WP_167828575.1">
    <property type="nucleotide sequence ID" value="NZ_SRID01000735.1"/>
</dbReference>
<dbReference type="Proteomes" id="UP000297948">
    <property type="component" value="Unassembled WGS sequence"/>
</dbReference>
<feature type="non-terminal residue" evidence="2">
    <location>
        <position position="334"/>
    </location>
</feature>
<evidence type="ECO:0000313" key="3">
    <source>
        <dbReference type="Proteomes" id="UP000297948"/>
    </source>
</evidence>
<proteinExistence type="predicted"/>
<comment type="caution">
    <text evidence="2">The sequence shown here is derived from an EMBL/GenBank/DDBJ whole genome shotgun (WGS) entry which is preliminary data.</text>
</comment>
<gene>
    <name evidence="2" type="ORF">E4099_32390</name>
</gene>
<dbReference type="GO" id="GO:0031177">
    <property type="term" value="F:phosphopantetheine binding"/>
    <property type="evidence" value="ECO:0007669"/>
    <property type="project" value="TreeGrafter"/>
</dbReference>
<organism evidence="2 3">
    <name type="scientific">Streptomyces palmae</name>
    <dbReference type="NCBI Taxonomy" id="1701085"/>
    <lineage>
        <taxon>Bacteria</taxon>
        <taxon>Bacillati</taxon>
        <taxon>Actinomycetota</taxon>
        <taxon>Actinomycetes</taxon>
        <taxon>Kitasatosporales</taxon>
        <taxon>Streptomycetaceae</taxon>
        <taxon>Streptomyces</taxon>
    </lineage>
</organism>
<dbReference type="FunFam" id="3.40.50.980:FF:000001">
    <property type="entry name" value="Non-ribosomal peptide synthetase"/>
    <property type="match status" value="1"/>
</dbReference>
<reference evidence="2 3" key="1">
    <citation type="submission" date="2019-03" db="EMBL/GenBank/DDBJ databases">
        <authorList>
            <person name="Gonzalez-Pimentel J.L."/>
        </authorList>
    </citation>
    <scope>NUCLEOTIDE SEQUENCE [LARGE SCALE GENOMIC DNA]</scope>
    <source>
        <strain evidence="2 3">JCM 31289</strain>
    </source>
</reference>
<feature type="domain" description="AMP-dependent synthetase/ligase" evidence="1">
    <location>
        <begin position="12"/>
        <end position="334"/>
    </location>
</feature>
<feature type="non-terminal residue" evidence="2">
    <location>
        <position position="1"/>
    </location>
</feature>
<evidence type="ECO:0000313" key="2">
    <source>
        <dbReference type="EMBL" id="TGA83200.1"/>
    </source>
</evidence>
<sequence length="334" mass="34846">EALAPQTLPALFERQVAATPDAVAVVHGDTELTYAELDARANQLAHWLVCQGVGPERFVAVVMPRSIELITALLAITKAGGAYMPVDPGYPADRMSYMLTDAAPTTILTLADTAQVLADIATSAPVHVIDEPATSARIAGHTTEPVGDLHRTEPLDVHHPAYVIYTSGSTGRPKGVVVSHHGITHLTRSQIEGFDVTVGSRILQMASPSFDAAVAEVCVALTSGSAIVLASAAELMPGPDLVRVLAEQRITHVTLTPAALAVLPPDGIPAATTLAVAGEAVGGDLVERWSPGRRMVNAYGPTESTVCATMSRPLTSDDTTIPIGQPVNGTHVYV</sequence>
<protein>
    <submittedName>
        <fullName evidence="2">Non-ribosomal peptide synthetase</fullName>
    </submittedName>
</protein>
<dbReference type="PRINTS" id="PR00154">
    <property type="entry name" value="AMPBINDING"/>
</dbReference>
<dbReference type="PANTHER" id="PTHR45527">
    <property type="entry name" value="NONRIBOSOMAL PEPTIDE SYNTHETASE"/>
    <property type="match status" value="1"/>
</dbReference>
<dbReference type="PANTHER" id="PTHR45527:SF1">
    <property type="entry name" value="FATTY ACID SYNTHASE"/>
    <property type="match status" value="1"/>
</dbReference>
<accession>A0A4Z0FNU6</accession>
<dbReference type="SUPFAM" id="SSF56801">
    <property type="entry name" value="Acetyl-CoA synthetase-like"/>
    <property type="match status" value="1"/>
</dbReference>
<dbReference type="Gene3D" id="3.40.50.980">
    <property type="match status" value="2"/>
</dbReference>
<dbReference type="InterPro" id="IPR020459">
    <property type="entry name" value="AMP-binding"/>
</dbReference>
<dbReference type="GO" id="GO:0043041">
    <property type="term" value="P:amino acid activation for nonribosomal peptide biosynthetic process"/>
    <property type="evidence" value="ECO:0007669"/>
    <property type="project" value="TreeGrafter"/>
</dbReference>